<sequence>MELEKKKVVEHNELIKSSAKMDVVPLKIFELAVSEIDTFNPPKDNTIYLSKKELFKFLDVDDSNKNYRFRQAISKMQKQAFFEIREEKGKGYVFRSIVPIPYVEWNSYSDSIKIRFDVEIMPYLTELKTNFTQFALTDIQGLKSKHGIIIYKWLNMNYNQFEYYRKKGNRDGQQLYNLCNPIIEVDELRWLTNTQKEYVGRFTNFEIYVIKKPIKEINKYTRFNVSYDKIREGRKITKIQFHISLKGEKTIENSSSKPKKVVTLADAQQSPYSQLLIGAFLLQISDVQDEKLMLSLAAKIYPKYDEFVEKYSLDILKKHLEYVKAHSTNIKDLVTYLDNALKGYQNKLVEQEKDNKESKPKNRKKGVIQKEKIPDYISNPGKNKLTQKGIEASKSADELLAKINGDLK</sequence>
<dbReference type="KEGG" id="lsj:LSJ_4096"/>
<dbReference type="Pfam" id="PF06430">
    <property type="entry name" value="L_lactis_RepB_C"/>
    <property type="match status" value="1"/>
</dbReference>
<evidence type="ECO:0000256" key="2">
    <source>
        <dbReference type="SAM" id="MobiDB-lite"/>
    </source>
</evidence>
<feature type="domain" description="Initiator Rep protein WH1" evidence="3">
    <location>
        <begin position="7"/>
        <end position="154"/>
    </location>
</feature>
<dbReference type="InterPro" id="IPR036390">
    <property type="entry name" value="WH_DNA-bd_sf"/>
</dbReference>
<gene>
    <name evidence="5" type="ORF">LSJ_4096</name>
</gene>
<feature type="region of interest" description="Disordered" evidence="2">
    <location>
        <begin position="351"/>
        <end position="389"/>
    </location>
</feature>
<evidence type="ECO:0000313" key="6">
    <source>
        <dbReference type="Proteomes" id="UP000029488"/>
    </source>
</evidence>
<geneLocation type="plasmid" evidence="5 6">
    <name>pLMP1046</name>
</geneLocation>
<keyword evidence="5" id="KW-0614">Plasmid</keyword>
<proteinExistence type="inferred from homology"/>
<evidence type="ECO:0000259" key="4">
    <source>
        <dbReference type="Pfam" id="PF06430"/>
    </source>
</evidence>
<dbReference type="InterPro" id="IPR036388">
    <property type="entry name" value="WH-like_DNA-bd_sf"/>
</dbReference>
<dbReference type="InterPro" id="IPR000525">
    <property type="entry name" value="Initiator_Rep_WH1"/>
</dbReference>
<evidence type="ECO:0000256" key="1">
    <source>
        <dbReference type="ARBA" id="ARBA00038283"/>
    </source>
</evidence>
<dbReference type="Pfam" id="PF01051">
    <property type="entry name" value="Rep3_N"/>
    <property type="match status" value="1"/>
</dbReference>
<dbReference type="AlphaFoldDB" id="A0A089QJE4"/>
<name>A0A089QJE4_9LACO</name>
<dbReference type="SUPFAM" id="SSF46785">
    <property type="entry name" value="Winged helix' DNA-binding domain"/>
    <property type="match status" value="2"/>
</dbReference>
<dbReference type="Pfam" id="PF21205">
    <property type="entry name" value="Rep3_C"/>
    <property type="match status" value="1"/>
</dbReference>
<dbReference type="InterPro" id="IPR010931">
    <property type="entry name" value="L_lactis_RepB_C"/>
</dbReference>
<evidence type="ECO:0000259" key="3">
    <source>
        <dbReference type="Pfam" id="PF01051"/>
    </source>
</evidence>
<dbReference type="RefSeq" id="WP_080739411.1">
    <property type="nucleotide sequence ID" value="NZ_CP007649.1"/>
</dbReference>
<dbReference type="GO" id="GO:0003887">
    <property type="term" value="F:DNA-directed DNA polymerase activity"/>
    <property type="evidence" value="ECO:0007669"/>
    <property type="project" value="InterPro"/>
</dbReference>
<dbReference type="Proteomes" id="UP000029488">
    <property type="component" value="Plasmid pLMP1046"/>
</dbReference>
<feature type="domain" description="Lactococcus lactis RepB C-terminal" evidence="4">
    <location>
        <begin position="260"/>
        <end position="348"/>
    </location>
</feature>
<accession>A0A089QJE4</accession>
<dbReference type="EMBL" id="CP007649">
    <property type="protein sequence ID" value="AIR11873.1"/>
    <property type="molecule type" value="Genomic_DNA"/>
</dbReference>
<protein>
    <submittedName>
        <fullName evidence="5">Plasmid RepB replication protein</fullName>
    </submittedName>
</protein>
<comment type="similarity">
    <text evidence="1">Belongs to the initiator RepB protein family.</text>
</comment>
<dbReference type="Gene3D" id="1.10.10.10">
    <property type="entry name" value="Winged helix-like DNA-binding domain superfamily/Winged helix DNA-binding domain"/>
    <property type="match status" value="2"/>
</dbReference>
<feature type="compositionally biased region" description="Basic and acidic residues" evidence="2">
    <location>
        <begin position="351"/>
        <end position="360"/>
    </location>
</feature>
<dbReference type="GO" id="GO:0006270">
    <property type="term" value="P:DNA replication initiation"/>
    <property type="evidence" value="ECO:0007669"/>
    <property type="project" value="InterPro"/>
</dbReference>
<organism evidence="5 6">
    <name type="scientific">Ligilactobacillus salivarius</name>
    <dbReference type="NCBI Taxonomy" id="1624"/>
    <lineage>
        <taxon>Bacteria</taxon>
        <taxon>Bacillati</taxon>
        <taxon>Bacillota</taxon>
        <taxon>Bacilli</taxon>
        <taxon>Lactobacillales</taxon>
        <taxon>Lactobacillaceae</taxon>
        <taxon>Ligilactobacillus</taxon>
    </lineage>
</organism>
<reference evidence="5 6" key="1">
    <citation type="journal article" date="2014" name="BMC Genomics">
        <title>Unusual genome complexity in Lactobacillus salivarius JCM1046.</title>
        <authorList>
            <person name="Raftis E.J."/>
            <person name="Forde B.M."/>
            <person name="Claesson M.J."/>
            <person name="O'Toole P.W."/>
        </authorList>
    </citation>
    <scope>NUCLEOTIDE SEQUENCE [LARGE SCALE GENOMIC DNA]</scope>
    <source>
        <strain evidence="5 6">JCM1046</strain>
        <plasmid evidence="5 6">pLMP1046</plasmid>
    </source>
</reference>
<evidence type="ECO:0000313" key="5">
    <source>
        <dbReference type="EMBL" id="AIR11873.1"/>
    </source>
</evidence>